<keyword evidence="7" id="KW-1185">Reference proteome</keyword>
<evidence type="ECO:0000256" key="2">
    <source>
        <dbReference type="ARBA" id="ARBA00023125"/>
    </source>
</evidence>
<gene>
    <name evidence="6" type="ORF">EsVE80_18760</name>
</gene>
<dbReference type="EMBL" id="AP022822">
    <property type="protein sequence ID" value="BCA86353.1"/>
    <property type="molecule type" value="Genomic_DNA"/>
</dbReference>
<evidence type="ECO:0000313" key="6">
    <source>
        <dbReference type="EMBL" id="BCA86353.1"/>
    </source>
</evidence>
<keyword evidence="3" id="KW-0010">Activator</keyword>
<evidence type="ECO:0000256" key="4">
    <source>
        <dbReference type="ARBA" id="ARBA00023163"/>
    </source>
</evidence>
<dbReference type="PRINTS" id="PR00040">
    <property type="entry name" value="HTHMERR"/>
</dbReference>
<dbReference type="InterPro" id="IPR009061">
    <property type="entry name" value="DNA-bd_dom_put_sf"/>
</dbReference>
<dbReference type="InterPro" id="IPR000551">
    <property type="entry name" value="MerR-type_HTH_dom"/>
</dbReference>
<dbReference type="GO" id="GO:0003677">
    <property type="term" value="F:DNA binding"/>
    <property type="evidence" value="ECO:0007669"/>
    <property type="project" value="UniProtKB-KW"/>
</dbReference>
<dbReference type="SMART" id="SM00422">
    <property type="entry name" value="HTH_MERR"/>
    <property type="match status" value="1"/>
</dbReference>
<evidence type="ECO:0000256" key="3">
    <source>
        <dbReference type="ARBA" id="ARBA00023159"/>
    </source>
</evidence>
<dbReference type="PANTHER" id="PTHR30204:SF90">
    <property type="entry name" value="HTH-TYPE TRANSCRIPTIONAL ACTIVATOR MTA"/>
    <property type="match status" value="1"/>
</dbReference>
<name>A0A679IDU6_9ENTE</name>
<organism evidence="6 7">
    <name type="scientific">Enterococcus saigonensis</name>
    <dbReference type="NCBI Taxonomy" id="1805431"/>
    <lineage>
        <taxon>Bacteria</taxon>
        <taxon>Bacillati</taxon>
        <taxon>Bacillota</taxon>
        <taxon>Bacilli</taxon>
        <taxon>Lactobacillales</taxon>
        <taxon>Enterococcaceae</taxon>
        <taxon>Enterococcus</taxon>
    </lineage>
</organism>
<dbReference type="Proteomes" id="UP000502998">
    <property type="component" value="Chromosome"/>
</dbReference>
<dbReference type="KEGG" id="esg:EsVE80_18760"/>
<protein>
    <submittedName>
        <fullName evidence="6">MerR family transcriptional regulator</fullName>
    </submittedName>
</protein>
<evidence type="ECO:0000313" key="7">
    <source>
        <dbReference type="Proteomes" id="UP000502998"/>
    </source>
</evidence>
<dbReference type="Pfam" id="PF07739">
    <property type="entry name" value="TipAS"/>
    <property type="match status" value="1"/>
</dbReference>
<dbReference type="InterPro" id="IPR036244">
    <property type="entry name" value="TipA-like_antibiotic-bd"/>
</dbReference>
<dbReference type="SUPFAM" id="SSF46955">
    <property type="entry name" value="Putative DNA-binding domain"/>
    <property type="match status" value="1"/>
</dbReference>
<dbReference type="GO" id="GO:0003700">
    <property type="term" value="F:DNA-binding transcription factor activity"/>
    <property type="evidence" value="ECO:0007669"/>
    <property type="project" value="InterPro"/>
</dbReference>
<dbReference type="AlphaFoldDB" id="A0A679IDU6"/>
<dbReference type="InterPro" id="IPR012925">
    <property type="entry name" value="TipAS_dom"/>
</dbReference>
<dbReference type="SUPFAM" id="SSF89082">
    <property type="entry name" value="Antibiotic binding domain of TipA-like multidrug resistance regulators"/>
    <property type="match status" value="1"/>
</dbReference>
<dbReference type="Pfam" id="PF13411">
    <property type="entry name" value="MerR_1"/>
    <property type="match status" value="1"/>
</dbReference>
<keyword evidence="4" id="KW-0804">Transcription</keyword>
<evidence type="ECO:0000259" key="5">
    <source>
        <dbReference type="PROSITE" id="PS50937"/>
    </source>
</evidence>
<dbReference type="InterPro" id="IPR047057">
    <property type="entry name" value="MerR_fam"/>
</dbReference>
<dbReference type="RefSeq" id="WP_173103506.1">
    <property type="nucleotide sequence ID" value="NZ_AP022822.1"/>
</dbReference>
<dbReference type="CDD" id="cd01106">
    <property type="entry name" value="HTH_TipAL-Mta"/>
    <property type="match status" value="1"/>
</dbReference>
<keyword evidence="1" id="KW-0805">Transcription regulation</keyword>
<proteinExistence type="predicted"/>
<dbReference type="PROSITE" id="PS50937">
    <property type="entry name" value="HTH_MERR_2"/>
    <property type="match status" value="1"/>
</dbReference>
<feature type="domain" description="HTH merR-type" evidence="5">
    <location>
        <begin position="1"/>
        <end position="70"/>
    </location>
</feature>
<evidence type="ECO:0000256" key="1">
    <source>
        <dbReference type="ARBA" id="ARBA00023015"/>
    </source>
</evidence>
<dbReference type="Gene3D" id="1.10.1660.10">
    <property type="match status" value="1"/>
</dbReference>
<accession>A0A679IDU6</accession>
<sequence length="257" mass="30332">MYTINELAKLAKISTRTLRYYDQIGLLKAKRQKNTEYRYYDERAVDELQQILFFKSFGFTLTKIKDAMNLPQEKRLNLLEEQYHLLLTQQTQLTKMIQALSQTLVYYKGGNYMNDSEKFAAFKAEKIATNEAQYGQEIREKYGNEIVNAANDKWSHLTVEQYEQLQKAESDLFANLKILSQSETINLDSTIAQNVFNAHKTWLQIAAPFYNQNYHRSLADMYVEDQRFATYYNDRVASDIIGVMRDIIYHYTNDFLF</sequence>
<keyword evidence="2" id="KW-0238">DNA-binding</keyword>
<dbReference type="Gene3D" id="1.10.490.50">
    <property type="entry name" value="Antibiotic binding domain of TipA-like multidrug resistance regulators"/>
    <property type="match status" value="1"/>
</dbReference>
<dbReference type="PANTHER" id="PTHR30204">
    <property type="entry name" value="REDOX-CYCLING DRUG-SENSING TRANSCRIPTIONAL ACTIVATOR SOXR"/>
    <property type="match status" value="1"/>
</dbReference>
<reference evidence="6 7" key="1">
    <citation type="submission" date="2020-02" db="EMBL/GenBank/DDBJ databases">
        <title>Characterization of vanA genotype vancomycin-resistant Enterococcus saigonensis VE80.</title>
        <authorList>
            <person name="Harada T."/>
            <person name="Motooka D."/>
            <person name="Nakamura S."/>
            <person name="Yamamoto Y."/>
            <person name="Kawahara R."/>
            <person name="Kawatsu K."/>
        </authorList>
    </citation>
    <scope>NUCLEOTIDE SEQUENCE [LARGE SCALE GENOMIC DNA]</scope>
    <source>
        <strain evidence="6 7">VE80</strain>
    </source>
</reference>